<dbReference type="PANTHER" id="PTHR10869">
    <property type="entry name" value="PROLYL 4-HYDROXYLASE ALPHA SUBUNIT"/>
    <property type="match status" value="1"/>
</dbReference>
<dbReference type="Gene3D" id="2.60.120.620">
    <property type="entry name" value="q2cbj1_9rhob like domain"/>
    <property type="match status" value="1"/>
</dbReference>
<evidence type="ECO:0000256" key="4">
    <source>
        <dbReference type="ARBA" id="ARBA00022964"/>
    </source>
</evidence>
<comment type="cofactor">
    <cofactor evidence="1">
        <name>L-ascorbate</name>
        <dbReference type="ChEBI" id="CHEBI:38290"/>
    </cofactor>
</comment>
<dbReference type="RefSeq" id="WP_183908121.1">
    <property type="nucleotide sequence ID" value="NZ_JACHXZ010000001.1"/>
</dbReference>
<gene>
    <name evidence="8" type="ORF">FHS30_000595</name>
</gene>
<evidence type="ECO:0000259" key="7">
    <source>
        <dbReference type="PROSITE" id="PS51471"/>
    </source>
</evidence>
<keyword evidence="4" id="KW-0223">Dioxygenase</keyword>
<evidence type="ECO:0000256" key="2">
    <source>
        <dbReference type="ARBA" id="ARBA00022723"/>
    </source>
</evidence>
<organism evidence="8 9">
    <name type="scientific">Simiduia aestuariiviva</name>
    <dbReference type="NCBI Taxonomy" id="1510459"/>
    <lineage>
        <taxon>Bacteria</taxon>
        <taxon>Pseudomonadati</taxon>
        <taxon>Pseudomonadota</taxon>
        <taxon>Gammaproteobacteria</taxon>
        <taxon>Cellvibrionales</taxon>
        <taxon>Cellvibrionaceae</taxon>
        <taxon>Simiduia</taxon>
    </lineage>
</organism>
<dbReference type="PROSITE" id="PS51471">
    <property type="entry name" value="FE2OG_OXY"/>
    <property type="match status" value="1"/>
</dbReference>
<keyword evidence="2" id="KW-0479">Metal-binding</keyword>
<dbReference type="EMBL" id="JACHXZ010000001">
    <property type="protein sequence ID" value="MBB3167419.1"/>
    <property type="molecule type" value="Genomic_DNA"/>
</dbReference>
<keyword evidence="6" id="KW-0408">Iron</keyword>
<name>A0A839ULH2_9GAMM</name>
<dbReference type="GO" id="GO:0031418">
    <property type="term" value="F:L-ascorbic acid binding"/>
    <property type="evidence" value="ECO:0007669"/>
    <property type="project" value="UniProtKB-KW"/>
</dbReference>
<comment type="caution">
    <text evidence="8">The sequence shown here is derived from an EMBL/GenBank/DDBJ whole genome shotgun (WGS) entry which is preliminary data.</text>
</comment>
<dbReference type="SMART" id="SM00702">
    <property type="entry name" value="P4Hc"/>
    <property type="match status" value="1"/>
</dbReference>
<dbReference type="InterPro" id="IPR045054">
    <property type="entry name" value="P4HA-like"/>
</dbReference>
<dbReference type="Pfam" id="PF13640">
    <property type="entry name" value="2OG-FeII_Oxy_3"/>
    <property type="match status" value="1"/>
</dbReference>
<evidence type="ECO:0000256" key="6">
    <source>
        <dbReference type="ARBA" id="ARBA00023004"/>
    </source>
</evidence>
<keyword evidence="3" id="KW-0847">Vitamin C</keyword>
<feature type="domain" description="Fe2OG dioxygenase" evidence="7">
    <location>
        <begin position="171"/>
        <end position="280"/>
    </location>
</feature>
<dbReference type="EC" id="1.14.11.2" evidence="8"/>
<evidence type="ECO:0000313" key="8">
    <source>
        <dbReference type="EMBL" id="MBB3167419.1"/>
    </source>
</evidence>
<dbReference type="GO" id="GO:0004656">
    <property type="term" value="F:procollagen-proline 4-dioxygenase activity"/>
    <property type="evidence" value="ECO:0007669"/>
    <property type="project" value="UniProtKB-EC"/>
</dbReference>
<evidence type="ECO:0000256" key="3">
    <source>
        <dbReference type="ARBA" id="ARBA00022896"/>
    </source>
</evidence>
<dbReference type="InterPro" id="IPR005123">
    <property type="entry name" value="Oxoglu/Fe-dep_dioxygenase_dom"/>
</dbReference>
<evidence type="ECO:0000313" key="9">
    <source>
        <dbReference type="Proteomes" id="UP000559987"/>
    </source>
</evidence>
<dbReference type="PANTHER" id="PTHR10869:SF246">
    <property type="entry name" value="TRANSMEMBRANE PROLYL 4-HYDROXYLASE"/>
    <property type="match status" value="1"/>
</dbReference>
<dbReference type="InterPro" id="IPR044862">
    <property type="entry name" value="Pro_4_hyd_alph_FE2OG_OXY"/>
</dbReference>
<reference evidence="8 9" key="1">
    <citation type="submission" date="2020-08" db="EMBL/GenBank/DDBJ databases">
        <title>Genomic Encyclopedia of Type Strains, Phase III (KMG-III): the genomes of soil and plant-associated and newly described type strains.</title>
        <authorList>
            <person name="Whitman W."/>
        </authorList>
    </citation>
    <scope>NUCLEOTIDE SEQUENCE [LARGE SCALE GENOMIC DNA]</scope>
    <source>
        <strain evidence="8 9">CECT 8571</strain>
    </source>
</reference>
<keyword evidence="9" id="KW-1185">Reference proteome</keyword>
<dbReference type="Proteomes" id="UP000559987">
    <property type="component" value="Unassembled WGS sequence"/>
</dbReference>
<proteinExistence type="predicted"/>
<keyword evidence="5 8" id="KW-0560">Oxidoreductase</keyword>
<protein>
    <submittedName>
        <fullName evidence="8">Prolyl 4-hydroxylase</fullName>
        <ecNumber evidence="8">1.14.11.2</ecNumber>
    </submittedName>
</protein>
<dbReference type="InterPro" id="IPR006620">
    <property type="entry name" value="Pro_4_hyd_alph"/>
</dbReference>
<sequence>MSDYTPRGKGLPRRGFEESVVDAQWLKWTQHNLARGCDPSELARILAGHGFSLDQVACALAGAGNAPTMAGIDYQALANPPLLRNLDALGGRAVTDDRLQLYEIPDFLDAETCADIVELMDVWLRPSTVTTGNLHYGFRTSQTCDLGQLQDARVAALDAEIGHALGLNLAWAEATQGQKYEVGQEFKAHTDYFQPNTPEYAQFAGARGQRSWTFMIYLNATDAGGATHFTHLNRSFFPRPGTALVWNNLQADGSPNPVTQHQGMPVEAGTKFIVTKWFRDRGPSPMFVPPASDRRG</sequence>
<evidence type="ECO:0000256" key="1">
    <source>
        <dbReference type="ARBA" id="ARBA00001961"/>
    </source>
</evidence>
<dbReference type="AlphaFoldDB" id="A0A839ULH2"/>
<accession>A0A839ULH2</accession>
<evidence type="ECO:0000256" key="5">
    <source>
        <dbReference type="ARBA" id="ARBA00023002"/>
    </source>
</evidence>
<dbReference type="GO" id="GO:0005506">
    <property type="term" value="F:iron ion binding"/>
    <property type="evidence" value="ECO:0007669"/>
    <property type="project" value="InterPro"/>
</dbReference>